<reference evidence="1 2" key="1">
    <citation type="submission" date="2017-06" db="EMBL/GenBank/DDBJ databases">
        <authorList>
            <person name="Kim H.J."/>
            <person name="Triplett B.A."/>
        </authorList>
    </citation>
    <scope>NUCLEOTIDE SEQUENCE [LARGE SCALE GENOMIC DNA]</scope>
    <source>
        <strain evidence="1 2">DSM 13116</strain>
    </source>
</reference>
<dbReference type="Proteomes" id="UP000198324">
    <property type="component" value="Unassembled WGS sequence"/>
</dbReference>
<keyword evidence="2" id="KW-1185">Reference proteome</keyword>
<evidence type="ECO:0000313" key="2">
    <source>
        <dbReference type="Proteomes" id="UP000198324"/>
    </source>
</evidence>
<organism evidence="1 2">
    <name type="scientific">Humidesulfovibrio mexicanus</name>
    <dbReference type="NCBI Taxonomy" id="147047"/>
    <lineage>
        <taxon>Bacteria</taxon>
        <taxon>Pseudomonadati</taxon>
        <taxon>Thermodesulfobacteriota</taxon>
        <taxon>Desulfovibrionia</taxon>
        <taxon>Desulfovibrionales</taxon>
        <taxon>Desulfovibrionaceae</taxon>
        <taxon>Humidesulfovibrio</taxon>
    </lineage>
</organism>
<dbReference type="RefSeq" id="WP_089274245.1">
    <property type="nucleotide sequence ID" value="NZ_FZOC01000004.1"/>
</dbReference>
<evidence type="ECO:0000313" key="1">
    <source>
        <dbReference type="EMBL" id="SNR95518.1"/>
    </source>
</evidence>
<name>A0A239AKK0_9BACT</name>
<dbReference type="EMBL" id="FZOC01000004">
    <property type="protein sequence ID" value="SNR95518.1"/>
    <property type="molecule type" value="Genomic_DNA"/>
</dbReference>
<evidence type="ECO:0008006" key="3">
    <source>
        <dbReference type="Google" id="ProtNLM"/>
    </source>
</evidence>
<sequence>MNFATLLSEDRRLVILRLLAAAPEYTANAFVLRPGLEAVGHAVSADQLATELAWLSEQALVNLDAVAGVTVAHLTPRGADVASGRAAQPGVKRPEPGAHDIMSLGLGLIRGKMGA</sequence>
<proteinExistence type="predicted"/>
<dbReference type="OrthoDB" id="7855192at2"/>
<accession>A0A239AKK0</accession>
<protein>
    <recommendedName>
        <fullName evidence="3">ArsR family transcriptional regulator</fullName>
    </recommendedName>
</protein>
<dbReference type="AlphaFoldDB" id="A0A239AKK0"/>
<gene>
    <name evidence="1" type="ORF">SAMN04488503_2012</name>
</gene>